<evidence type="ECO:0000313" key="5">
    <source>
        <dbReference type="Proteomes" id="UP000050265"/>
    </source>
</evidence>
<evidence type="ECO:0000259" key="3">
    <source>
        <dbReference type="Pfam" id="PF20469"/>
    </source>
</evidence>
<reference evidence="4 5" key="1">
    <citation type="submission" date="2015-09" db="EMBL/GenBank/DDBJ databases">
        <title>Genome announcement of multiple Pseudomonas syringae strains.</title>
        <authorList>
            <person name="Thakur S."/>
            <person name="Wang P.W."/>
            <person name="Gong Y."/>
            <person name="Weir B.S."/>
            <person name="Guttman D.S."/>
        </authorList>
    </citation>
    <scope>NUCLEOTIDE SEQUENCE [LARGE SCALE GENOMIC DNA]</scope>
    <source>
        <strain evidence="4 5">ICMP3507</strain>
    </source>
</reference>
<dbReference type="GO" id="GO:0005524">
    <property type="term" value="F:ATP binding"/>
    <property type="evidence" value="ECO:0007669"/>
    <property type="project" value="InterPro"/>
</dbReference>
<comment type="caution">
    <text evidence="4">The sequence shown here is derived from an EMBL/GenBank/DDBJ whole genome shotgun (WGS) entry which is preliminary data.</text>
</comment>
<evidence type="ECO:0000313" key="4">
    <source>
        <dbReference type="EMBL" id="KPX63119.1"/>
    </source>
</evidence>
<dbReference type="InterPro" id="IPR027417">
    <property type="entry name" value="P-loop_NTPase"/>
</dbReference>
<dbReference type="Pfam" id="PF13304">
    <property type="entry name" value="AAA_21"/>
    <property type="match status" value="1"/>
</dbReference>
<dbReference type="PANTHER" id="PTHR43581">
    <property type="entry name" value="ATP/GTP PHOSPHATASE"/>
    <property type="match status" value="1"/>
</dbReference>
<protein>
    <submittedName>
        <fullName evidence="4">SMC domain protein</fullName>
    </submittedName>
</protein>
<feature type="region of interest" description="Disordered" evidence="1">
    <location>
        <begin position="89"/>
        <end position="109"/>
    </location>
</feature>
<dbReference type="PATRIC" id="fig|53707.9.peg.5622"/>
<dbReference type="SUPFAM" id="SSF52540">
    <property type="entry name" value="P-loop containing nucleoside triphosphate hydrolases"/>
    <property type="match status" value="1"/>
</dbReference>
<evidence type="ECO:0000256" key="1">
    <source>
        <dbReference type="SAM" id="MobiDB-lite"/>
    </source>
</evidence>
<feature type="domain" description="ATPase AAA-type core" evidence="2">
    <location>
        <begin position="26"/>
        <end position="360"/>
    </location>
</feature>
<dbReference type="Pfam" id="PF20469">
    <property type="entry name" value="OLD-like_TOPRIM"/>
    <property type="match status" value="1"/>
</dbReference>
<evidence type="ECO:0000259" key="2">
    <source>
        <dbReference type="Pfam" id="PF13304"/>
    </source>
</evidence>
<dbReference type="CDD" id="cd01026">
    <property type="entry name" value="TOPRIM_OLD"/>
    <property type="match status" value="1"/>
</dbReference>
<organism evidence="4 5">
    <name type="scientific">Pseudomonas amygdali pv. lachrymans</name>
    <name type="common">Pseudomonas syringae pv. lachrymans</name>
    <dbReference type="NCBI Taxonomy" id="53707"/>
    <lineage>
        <taxon>Bacteria</taxon>
        <taxon>Pseudomonadati</taxon>
        <taxon>Pseudomonadota</taxon>
        <taxon>Gammaproteobacteria</taxon>
        <taxon>Pseudomonadales</taxon>
        <taxon>Pseudomonadaceae</taxon>
        <taxon>Pseudomonas</taxon>
        <taxon>Pseudomonas amygdali</taxon>
    </lineage>
</organism>
<dbReference type="PANTHER" id="PTHR43581:SF4">
    <property type="entry name" value="ATP_GTP PHOSPHATASE"/>
    <property type="match status" value="1"/>
</dbReference>
<sequence>MKLQFVRICGFQSFGAEPVTVDLADLTFLIGPNGSGKTATLQALCRLFSFDPNQRRLRKSDFFVPHDETQAPDQRALWIEAEFTFPELSDDENEHPTIPTHFGHMRVDTPDGEPRVRYRLDATIGIDDEIEQSLVYVLDVDEDDEPVDTAPVPRDERNFIQVHYLPARRDPADHIAYGANALLGRLLRAVNWSEQRETIQQLTTDISQSLTQNESVLSLSAGLTKTWKELHKGQFFTQPSVTFMANEIESLLRHLSVSFSPGHGEQLVDFSRLSDGQKSMLYLSLVLSSQAVGRAVLHGNDDSFDAEKLRPAVFTIVALEEPENSLSPHYLGRIVSSLKGLVGDSKFADAQALIATHAPSMLRRIDPSAIRYLRLDESRCTVVTKIRMPPNKKGEAYKFVREAVQAYPEVYFSRLVILGEGDSEEIVLPRLLAAKNLLVDEAAITIAPLGGRHINHFWRLLSGLKIPYVTLLDLDVARFGGGWGRIKYVATEMKKHRPGDVYLTDDQLKNLPVWNHPTHGILKVEKDPQYKSYVAELEPLGVFFSAPMDLDFSMLRAYPLAYGMAPEDLVVPKQGQTKSVLGDSHHDRFQYSLIERKHFVAYHKRFKLDSKPKSHIEALSNLTNDQLIAKMPASLNRLADFVIAKIEGLSE</sequence>
<dbReference type="InterPro" id="IPR003959">
    <property type="entry name" value="ATPase_AAA_core"/>
</dbReference>
<dbReference type="Proteomes" id="UP000050265">
    <property type="component" value="Unassembled WGS sequence"/>
</dbReference>
<dbReference type="GO" id="GO:0016887">
    <property type="term" value="F:ATP hydrolysis activity"/>
    <property type="evidence" value="ECO:0007669"/>
    <property type="project" value="InterPro"/>
</dbReference>
<name>A0A0N8RUR4_PSEAV</name>
<dbReference type="InterPro" id="IPR034139">
    <property type="entry name" value="TOPRIM_OLD"/>
</dbReference>
<accession>A0A0N8RUR4</accession>
<dbReference type="InterPro" id="IPR051396">
    <property type="entry name" value="Bact_Antivir_Def_Nuclease"/>
</dbReference>
<gene>
    <name evidence="4" type="ORF">ALO35_03773</name>
</gene>
<dbReference type="EMBL" id="LJQP01000327">
    <property type="protein sequence ID" value="KPX63119.1"/>
    <property type="molecule type" value="Genomic_DNA"/>
</dbReference>
<dbReference type="AlphaFoldDB" id="A0A0N8RUR4"/>
<proteinExistence type="predicted"/>
<dbReference type="Gene3D" id="3.40.50.300">
    <property type="entry name" value="P-loop containing nucleotide triphosphate hydrolases"/>
    <property type="match status" value="1"/>
</dbReference>
<feature type="domain" description="OLD protein-like TOPRIM" evidence="3">
    <location>
        <begin position="412"/>
        <end position="475"/>
    </location>
</feature>